<dbReference type="EMBL" id="CP029551">
    <property type="protein sequence ID" value="AWN37260.1"/>
    <property type="molecule type" value="Genomic_DNA"/>
</dbReference>
<dbReference type="AlphaFoldDB" id="A0A2U8VV71"/>
<name>A0A2U8VV71_9HYPH</name>
<sequence length="264" mass="28303">MSAAGDKMSAASDNVPAAGDHASVLRVAIDRKVYGAGLPEPVEAVRGLAFTVGQGEIVCLIGPSGAGKSTTLRILLGLDAAYEGRVEPDPRGTETAPGMVFQEPRLLPWRTVEQNVRLALPRARRGRDLDALFGHLGLEPWRGRYPGALSLGMQRRVALARALADEPRLLVLDEPFVSLDDAAAAALRGLVVDTVDRLGMSVLMVTHNVAEAIAIADRLLLLSPRPASLVAEIRLDRPRSERDRAWAEATRRDLAARHPGVIAD</sequence>
<evidence type="ECO:0000259" key="5">
    <source>
        <dbReference type="PROSITE" id="PS50893"/>
    </source>
</evidence>
<dbReference type="InterPro" id="IPR050166">
    <property type="entry name" value="ABC_transporter_ATP-bind"/>
</dbReference>
<dbReference type="InterPro" id="IPR017871">
    <property type="entry name" value="ABC_transporter-like_CS"/>
</dbReference>
<dbReference type="PANTHER" id="PTHR42788">
    <property type="entry name" value="TAURINE IMPORT ATP-BINDING PROTEIN-RELATED"/>
    <property type="match status" value="1"/>
</dbReference>
<reference evidence="6 7" key="1">
    <citation type="submission" date="2018-05" db="EMBL/GenBank/DDBJ databases">
        <title>Complete Genome Sequence of Methylobacterium sp. 17Sr1-43.</title>
        <authorList>
            <person name="Srinivasan S."/>
        </authorList>
    </citation>
    <scope>NUCLEOTIDE SEQUENCE [LARGE SCALE GENOMIC DNA]</scope>
    <source>
        <strain evidence="6 7">17Sr1-43</strain>
    </source>
</reference>
<dbReference type="OrthoDB" id="9797536at2"/>
<feature type="domain" description="ABC transporter" evidence="5">
    <location>
        <begin position="25"/>
        <end position="249"/>
    </location>
</feature>
<proteinExistence type="inferred from homology"/>
<dbReference type="InterPro" id="IPR003439">
    <property type="entry name" value="ABC_transporter-like_ATP-bd"/>
</dbReference>
<dbReference type="Gene3D" id="3.40.50.300">
    <property type="entry name" value="P-loop containing nucleotide triphosphate hydrolases"/>
    <property type="match status" value="1"/>
</dbReference>
<dbReference type="PROSITE" id="PS50893">
    <property type="entry name" value="ABC_TRANSPORTER_2"/>
    <property type="match status" value="1"/>
</dbReference>
<evidence type="ECO:0000313" key="6">
    <source>
        <dbReference type="EMBL" id="AWN37260.1"/>
    </source>
</evidence>
<dbReference type="KEGG" id="meti:DK427_17265"/>
<dbReference type="SMART" id="SM00382">
    <property type="entry name" value="AAA"/>
    <property type="match status" value="1"/>
</dbReference>
<evidence type="ECO:0000256" key="1">
    <source>
        <dbReference type="ARBA" id="ARBA00005417"/>
    </source>
</evidence>
<evidence type="ECO:0000256" key="2">
    <source>
        <dbReference type="ARBA" id="ARBA00022448"/>
    </source>
</evidence>
<dbReference type="SUPFAM" id="SSF52540">
    <property type="entry name" value="P-loop containing nucleoside triphosphate hydrolases"/>
    <property type="match status" value="1"/>
</dbReference>
<gene>
    <name evidence="6" type="ORF">DK427_17265</name>
</gene>
<dbReference type="PANTHER" id="PTHR42788:SF19">
    <property type="entry name" value="ALIPHATIC SULFONATES IMPORT ATP-BINDING PROTEIN SSUB 2"/>
    <property type="match status" value="1"/>
</dbReference>
<evidence type="ECO:0000313" key="7">
    <source>
        <dbReference type="Proteomes" id="UP000246058"/>
    </source>
</evidence>
<organism evidence="6 7">
    <name type="scientific">Methylobacterium radiodurans</name>
    <dbReference type="NCBI Taxonomy" id="2202828"/>
    <lineage>
        <taxon>Bacteria</taxon>
        <taxon>Pseudomonadati</taxon>
        <taxon>Pseudomonadota</taxon>
        <taxon>Alphaproteobacteria</taxon>
        <taxon>Hyphomicrobiales</taxon>
        <taxon>Methylobacteriaceae</taxon>
        <taxon>Methylobacterium</taxon>
    </lineage>
</organism>
<comment type="similarity">
    <text evidence="1">Belongs to the ABC transporter superfamily.</text>
</comment>
<protein>
    <submittedName>
        <fullName evidence="6">ABC transporter ATP-binding protein</fullName>
    </submittedName>
</protein>
<evidence type="ECO:0000256" key="3">
    <source>
        <dbReference type="ARBA" id="ARBA00022741"/>
    </source>
</evidence>
<keyword evidence="2" id="KW-0813">Transport</keyword>
<dbReference type="InterPro" id="IPR027417">
    <property type="entry name" value="P-loop_NTPase"/>
</dbReference>
<dbReference type="Pfam" id="PF00005">
    <property type="entry name" value="ABC_tran"/>
    <property type="match status" value="1"/>
</dbReference>
<dbReference type="Proteomes" id="UP000246058">
    <property type="component" value="Chromosome"/>
</dbReference>
<dbReference type="GO" id="GO:0016887">
    <property type="term" value="F:ATP hydrolysis activity"/>
    <property type="evidence" value="ECO:0007669"/>
    <property type="project" value="InterPro"/>
</dbReference>
<dbReference type="InterPro" id="IPR003593">
    <property type="entry name" value="AAA+_ATPase"/>
</dbReference>
<evidence type="ECO:0000256" key="4">
    <source>
        <dbReference type="ARBA" id="ARBA00022840"/>
    </source>
</evidence>
<keyword evidence="7" id="KW-1185">Reference proteome</keyword>
<accession>A0A2U8VV71</accession>
<keyword evidence="4 6" id="KW-0067">ATP-binding</keyword>
<keyword evidence="3" id="KW-0547">Nucleotide-binding</keyword>
<dbReference type="GO" id="GO:0005524">
    <property type="term" value="F:ATP binding"/>
    <property type="evidence" value="ECO:0007669"/>
    <property type="project" value="UniProtKB-KW"/>
</dbReference>
<dbReference type="PROSITE" id="PS00211">
    <property type="entry name" value="ABC_TRANSPORTER_1"/>
    <property type="match status" value="1"/>
</dbReference>